<sequence length="69" mass="7394">TIIIETPFNGKTTVITLHNVIYSPDATNCLLSMGKIDSTGGEVRHKGGKVVIISPQGLPIAEGRLHRQV</sequence>
<organism evidence="1 2">
    <name type="scientific">Hydnum rufescens UP504</name>
    <dbReference type="NCBI Taxonomy" id="1448309"/>
    <lineage>
        <taxon>Eukaryota</taxon>
        <taxon>Fungi</taxon>
        <taxon>Dikarya</taxon>
        <taxon>Basidiomycota</taxon>
        <taxon>Agaricomycotina</taxon>
        <taxon>Agaricomycetes</taxon>
        <taxon>Cantharellales</taxon>
        <taxon>Hydnaceae</taxon>
        <taxon>Hydnum</taxon>
    </lineage>
</organism>
<dbReference type="EMBL" id="MU129018">
    <property type="protein sequence ID" value="KAF9510306.1"/>
    <property type="molecule type" value="Genomic_DNA"/>
</dbReference>
<feature type="non-terminal residue" evidence="1">
    <location>
        <position position="69"/>
    </location>
</feature>
<comment type="caution">
    <text evidence="1">The sequence shown here is derived from an EMBL/GenBank/DDBJ whole genome shotgun (WGS) entry which is preliminary data.</text>
</comment>
<gene>
    <name evidence="1" type="ORF">BS47DRAFT_1280163</name>
</gene>
<dbReference type="OrthoDB" id="2847449at2759"/>
<evidence type="ECO:0000313" key="2">
    <source>
        <dbReference type="Proteomes" id="UP000886523"/>
    </source>
</evidence>
<evidence type="ECO:0000313" key="1">
    <source>
        <dbReference type="EMBL" id="KAF9510306.1"/>
    </source>
</evidence>
<feature type="non-terminal residue" evidence="1">
    <location>
        <position position="1"/>
    </location>
</feature>
<name>A0A9P6DPQ6_9AGAM</name>
<proteinExistence type="predicted"/>
<keyword evidence="2" id="KW-1185">Reference proteome</keyword>
<accession>A0A9P6DPQ6</accession>
<reference evidence="1" key="1">
    <citation type="journal article" date="2020" name="Nat. Commun.">
        <title>Large-scale genome sequencing of mycorrhizal fungi provides insights into the early evolution of symbiotic traits.</title>
        <authorList>
            <person name="Miyauchi S."/>
            <person name="Kiss E."/>
            <person name="Kuo A."/>
            <person name="Drula E."/>
            <person name="Kohler A."/>
            <person name="Sanchez-Garcia M."/>
            <person name="Morin E."/>
            <person name="Andreopoulos B."/>
            <person name="Barry K.W."/>
            <person name="Bonito G."/>
            <person name="Buee M."/>
            <person name="Carver A."/>
            <person name="Chen C."/>
            <person name="Cichocki N."/>
            <person name="Clum A."/>
            <person name="Culley D."/>
            <person name="Crous P.W."/>
            <person name="Fauchery L."/>
            <person name="Girlanda M."/>
            <person name="Hayes R.D."/>
            <person name="Keri Z."/>
            <person name="LaButti K."/>
            <person name="Lipzen A."/>
            <person name="Lombard V."/>
            <person name="Magnuson J."/>
            <person name="Maillard F."/>
            <person name="Murat C."/>
            <person name="Nolan M."/>
            <person name="Ohm R.A."/>
            <person name="Pangilinan J."/>
            <person name="Pereira M.F."/>
            <person name="Perotto S."/>
            <person name="Peter M."/>
            <person name="Pfister S."/>
            <person name="Riley R."/>
            <person name="Sitrit Y."/>
            <person name="Stielow J.B."/>
            <person name="Szollosi G."/>
            <person name="Zifcakova L."/>
            <person name="Stursova M."/>
            <person name="Spatafora J.W."/>
            <person name="Tedersoo L."/>
            <person name="Vaario L.M."/>
            <person name="Yamada A."/>
            <person name="Yan M."/>
            <person name="Wang P."/>
            <person name="Xu J."/>
            <person name="Bruns T."/>
            <person name="Baldrian P."/>
            <person name="Vilgalys R."/>
            <person name="Dunand C."/>
            <person name="Henrissat B."/>
            <person name="Grigoriev I.V."/>
            <person name="Hibbett D."/>
            <person name="Nagy L.G."/>
            <person name="Martin F.M."/>
        </authorList>
    </citation>
    <scope>NUCLEOTIDE SEQUENCE</scope>
    <source>
        <strain evidence="1">UP504</strain>
    </source>
</reference>
<dbReference type="Proteomes" id="UP000886523">
    <property type="component" value="Unassembled WGS sequence"/>
</dbReference>
<protein>
    <submittedName>
        <fullName evidence="1">Uncharacterized protein</fullName>
    </submittedName>
</protein>
<dbReference type="AlphaFoldDB" id="A0A9P6DPQ6"/>